<proteinExistence type="predicted"/>
<feature type="compositionally biased region" description="Basic residues" evidence="1">
    <location>
        <begin position="26"/>
        <end position="37"/>
    </location>
</feature>
<dbReference type="Proteomes" id="UP000225215">
    <property type="component" value="Segment"/>
</dbReference>
<evidence type="ECO:0000313" key="3">
    <source>
        <dbReference type="Proteomes" id="UP000225215"/>
    </source>
</evidence>
<reference evidence="2 3" key="1">
    <citation type="journal article" date="2017" name="Sci. Rep.">
        <title>Characterization and diversity of phages infecting Aeromonas salmonicida subsp. salmonicida.</title>
        <authorList>
            <person name="Vincent A.T."/>
            <person name="Paquet V.E."/>
            <person name="Bernatchez A."/>
            <person name="Tremblay D.M."/>
            <person name="Moineau S."/>
            <person name="Charette S.J."/>
        </authorList>
    </citation>
    <scope>NUCLEOTIDE SEQUENCE [LARGE SCALE GENOMIC DNA]</scope>
</reference>
<sequence>MNPVAKNNFNRPCVMKDKKESSKRIRGDKHKNKPKDY</sequence>
<name>A0A219YC76_9CAUD</name>
<protein>
    <submittedName>
        <fullName evidence="2">Uncharacterized protein</fullName>
    </submittedName>
</protein>
<dbReference type="EMBL" id="KY290955">
    <property type="protein sequence ID" value="APU01550.1"/>
    <property type="molecule type" value="Genomic_DNA"/>
</dbReference>
<evidence type="ECO:0000313" key="2">
    <source>
        <dbReference type="EMBL" id="APU01550.1"/>
    </source>
</evidence>
<feature type="compositionally biased region" description="Polar residues" evidence="1">
    <location>
        <begin position="1"/>
        <end position="10"/>
    </location>
</feature>
<feature type="compositionally biased region" description="Basic and acidic residues" evidence="1">
    <location>
        <begin position="14"/>
        <end position="25"/>
    </location>
</feature>
<evidence type="ECO:0000256" key="1">
    <source>
        <dbReference type="SAM" id="MobiDB-lite"/>
    </source>
</evidence>
<accession>A0A219YC76</accession>
<feature type="region of interest" description="Disordered" evidence="1">
    <location>
        <begin position="1"/>
        <end position="37"/>
    </location>
</feature>
<organism evidence="2 3">
    <name type="scientific">Aeromonas phage 65.2</name>
    <dbReference type="NCBI Taxonomy" id="1932896"/>
    <lineage>
        <taxon>Viruses</taxon>
        <taxon>Duplodnaviria</taxon>
        <taxon>Heunggongvirae</taxon>
        <taxon>Uroviricota</taxon>
        <taxon>Caudoviricetes</taxon>
        <taxon>Pantevenvirales</taxon>
        <taxon>Straboviridae</taxon>
        <taxon>Emmerichvirinae</taxon>
        <taxon>Ishigurovirus</taxon>
        <taxon>Ishigurovirus osborne</taxon>
    </lineage>
</organism>
<dbReference type="Pfam" id="PF23876">
    <property type="entry name" value="DUF7230"/>
    <property type="match status" value="1"/>
</dbReference>
<dbReference type="InterPro" id="IPR055654">
    <property type="entry name" value="DUF7230"/>
</dbReference>